<dbReference type="InterPro" id="IPR013899">
    <property type="entry name" value="DUF1771"/>
</dbReference>
<feature type="region of interest" description="Disordered" evidence="1">
    <location>
        <begin position="1"/>
        <end position="29"/>
    </location>
</feature>
<reference evidence="3 4" key="1">
    <citation type="submission" date="2018-05" db="EMBL/GenBank/DDBJ databases">
        <title>Whole genome sequencing for identification of molecular markers to develop diagnostic detection tools for the regulated plant pathogen Lachnellula willkommii.</title>
        <authorList>
            <person name="Giroux E."/>
            <person name="Bilodeau G."/>
        </authorList>
    </citation>
    <scope>NUCLEOTIDE SEQUENCE [LARGE SCALE GENOMIC DNA]</scope>
    <source>
        <strain evidence="3 4">CBS 625.97</strain>
    </source>
</reference>
<organism evidence="3 4">
    <name type="scientific">Lachnellula cervina</name>
    <dbReference type="NCBI Taxonomy" id="1316786"/>
    <lineage>
        <taxon>Eukaryota</taxon>
        <taxon>Fungi</taxon>
        <taxon>Dikarya</taxon>
        <taxon>Ascomycota</taxon>
        <taxon>Pezizomycotina</taxon>
        <taxon>Leotiomycetes</taxon>
        <taxon>Helotiales</taxon>
        <taxon>Lachnaceae</taxon>
        <taxon>Lachnellula</taxon>
    </lineage>
</organism>
<dbReference type="Proteomes" id="UP000481288">
    <property type="component" value="Unassembled WGS sequence"/>
</dbReference>
<comment type="caution">
    <text evidence="3">The sequence shown here is derived from an EMBL/GenBank/DDBJ whole genome shotgun (WGS) entry which is preliminary data.</text>
</comment>
<dbReference type="InterPro" id="IPR002625">
    <property type="entry name" value="Smr_dom"/>
</dbReference>
<feature type="compositionally biased region" description="Low complexity" evidence="1">
    <location>
        <begin position="201"/>
        <end position="230"/>
    </location>
</feature>
<accession>A0A7D8YPT3</accession>
<dbReference type="PROSITE" id="PS50828">
    <property type="entry name" value="SMR"/>
    <property type="match status" value="1"/>
</dbReference>
<dbReference type="SUPFAM" id="SSF160443">
    <property type="entry name" value="SMR domain-like"/>
    <property type="match status" value="1"/>
</dbReference>
<feature type="region of interest" description="Disordered" evidence="1">
    <location>
        <begin position="187"/>
        <end position="253"/>
    </location>
</feature>
<feature type="compositionally biased region" description="Gly residues" evidence="1">
    <location>
        <begin position="231"/>
        <end position="245"/>
    </location>
</feature>
<sequence length="278" mass="30801">MASSSIPMNKYFTDNNDAQAFNHDTNSSAEAEYDRLRDLARQEASKRGSCFDRAHQAYESGNGGLAHQLSEEGKAHAAKMDQYNKQASDYIFRENNAAGRVADDTVDLHGQFVEEAENIVEQRIRYAQQNGQTHLHVYFLGTRRIVGKGNHSKDHVQKIKPRVEQVCRELGLQFATEENAGRMYINLQGGPAVMPPAHSYQQGGQQQQHHGGNQQHNGGYQQGYGQQQQGGYPGGPQQGGGGGGQNQNNNNNNDELEKLAKKFLPKIIRKLEGCCSVM</sequence>
<feature type="domain" description="Smr" evidence="2">
    <location>
        <begin position="106"/>
        <end position="188"/>
    </location>
</feature>
<dbReference type="InterPro" id="IPR053020">
    <property type="entry name" value="Smr_domain_protein"/>
</dbReference>
<dbReference type="Pfam" id="PF08590">
    <property type="entry name" value="DUF1771"/>
    <property type="match status" value="1"/>
</dbReference>
<evidence type="ECO:0000313" key="3">
    <source>
        <dbReference type="EMBL" id="TVY51726.1"/>
    </source>
</evidence>
<dbReference type="PANTHER" id="PTHR47417:SF1">
    <property type="entry name" value="SMR DOMAIN-CONTAINING PROTEIN YPL199C"/>
    <property type="match status" value="1"/>
</dbReference>
<dbReference type="OrthoDB" id="3231855at2759"/>
<keyword evidence="4" id="KW-1185">Reference proteome</keyword>
<evidence type="ECO:0000313" key="4">
    <source>
        <dbReference type="Proteomes" id="UP000481288"/>
    </source>
</evidence>
<proteinExistence type="predicted"/>
<gene>
    <name evidence="3" type="ORF">LCER1_G006633</name>
</gene>
<dbReference type="Gene3D" id="3.30.1370.110">
    <property type="match status" value="1"/>
</dbReference>
<evidence type="ECO:0000256" key="1">
    <source>
        <dbReference type="SAM" id="MobiDB-lite"/>
    </source>
</evidence>
<dbReference type="SMART" id="SM00463">
    <property type="entry name" value="SMR"/>
    <property type="match status" value="1"/>
</dbReference>
<dbReference type="InterPro" id="IPR036063">
    <property type="entry name" value="Smr_dom_sf"/>
</dbReference>
<name>A0A7D8YPT3_9HELO</name>
<dbReference type="AlphaFoldDB" id="A0A7D8YPT3"/>
<evidence type="ECO:0000259" key="2">
    <source>
        <dbReference type="PROSITE" id="PS50828"/>
    </source>
</evidence>
<dbReference type="EMBL" id="QGMG01000750">
    <property type="protein sequence ID" value="TVY51726.1"/>
    <property type="molecule type" value="Genomic_DNA"/>
</dbReference>
<dbReference type="SMART" id="SM01162">
    <property type="entry name" value="DUF1771"/>
    <property type="match status" value="1"/>
</dbReference>
<dbReference type="PANTHER" id="PTHR47417">
    <property type="entry name" value="SMR DOMAIN-CONTAINING PROTEIN YPL199C"/>
    <property type="match status" value="1"/>
</dbReference>
<protein>
    <submittedName>
        <fullName evidence="3">Smr domain-containing protein</fullName>
    </submittedName>
</protein>